<comment type="caution">
    <text evidence="2">The sequence shown here is derived from an EMBL/GenBank/DDBJ whole genome shotgun (WGS) entry which is preliminary data.</text>
</comment>
<feature type="domain" description="Putative DNA-binding" evidence="1">
    <location>
        <begin position="3"/>
        <end position="94"/>
    </location>
</feature>
<dbReference type="Proteomes" id="UP000245293">
    <property type="component" value="Unassembled WGS sequence"/>
</dbReference>
<protein>
    <submittedName>
        <fullName evidence="2">DUF2063 domain-containing protein</fullName>
    </submittedName>
</protein>
<dbReference type="EMBL" id="QETF01000008">
    <property type="protein sequence ID" value="PWG16937.1"/>
    <property type="molecule type" value="Genomic_DNA"/>
</dbReference>
<organism evidence="2 3">
    <name type="scientific">Salibaculum griseiflavum</name>
    <dbReference type="NCBI Taxonomy" id="1914409"/>
    <lineage>
        <taxon>Bacteria</taxon>
        <taxon>Pseudomonadati</taxon>
        <taxon>Pseudomonadota</taxon>
        <taxon>Alphaproteobacteria</taxon>
        <taxon>Rhodobacterales</taxon>
        <taxon>Roseobacteraceae</taxon>
        <taxon>Salibaculum</taxon>
    </lineage>
</organism>
<sequence length="249" mass="26359">MTTQTAFRSALLDPGLATPGGVVNPGGAPATKRFDVYRNNVAVSLTEALQAAFPVIRKLVGEAFFQAMAGVYLRQHPPRSPLMMFYGAEMPAFLESFGPAQSLPYLPDMARLELAIRQAYHAADAAPLDPAALAALPEEALPHLRFAFAPAVHLVASDHPVHGIWAANMESGGTPERRPETALVTRPDFDPVVDALTPAQGRVMAGLLAGQPLGTALRAGGSDFDFGPLLTCLLHRTAITALTTEESPS</sequence>
<dbReference type="Gene3D" id="1.10.150.690">
    <property type="entry name" value="DUF2063"/>
    <property type="match status" value="1"/>
</dbReference>
<evidence type="ECO:0000313" key="3">
    <source>
        <dbReference type="Proteomes" id="UP000245293"/>
    </source>
</evidence>
<evidence type="ECO:0000313" key="2">
    <source>
        <dbReference type="EMBL" id="PWG16937.1"/>
    </source>
</evidence>
<proteinExistence type="predicted"/>
<dbReference type="InterPro" id="IPR018640">
    <property type="entry name" value="DUF2063"/>
</dbReference>
<dbReference type="RefSeq" id="WP_109388731.1">
    <property type="nucleotide sequence ID" value="NZ_QETF01000008.1"/>
</dbReference>
<keyword evidence="3" id="KW-1185">Reference proteome</keyword>
<evidence type="ECO:0000259" key="1">
    <source>
        <dbReference type="Pfam" id="PF09836"/>
    </source>
</evidence>
<gene>
    <name evidence="2" type="ORF">DFK10_09200</name>
</gene>
<dbReference type="Pfam" id="PF09836">
    <property type="entry name" value="DUF2063"/>
    <property type="match status" value="1"/>
</dbReference>
<dbReference type="InterPro" id="IPR044922">
    <property type="entry name" value="DUF2063_N_sf"/>
</dbReference>
<accession>A0A2V1P6C7</accession>
<dbReference type="AlphaFoldDB" id="A0A2V1P6C7"/>
<name>A0A2V1P6C7_9RHOB</name>
<reference evidence="3" key="1">
    <citation type="submission" date="2018-05" db="EMBL/GenBank/DDBJ databases">
        <authorList>
            <person name="Du Z."/>
            <person name="Wang X."/>
        </authorList>
    </citation>
    <scope>NUCLEOTIDE SEQUENCE [LARGE SCALE GENOMIC DNA]</scope>
    <source>
        <strain evidence="3">WDS4C29</strain>
    </source>
</reference>
<dbReference type="OrthoDB" id="4146344at2"/>